<evidence type="ECO:0000313" key="3">
    <source>
        <dbReference type="EMBL" id="KAK9916379.1"/>
    </source>
</evidence>
<keyword evidence="4" id="KW-1185">Reference proteome</keyword>
<keyword evidence="1" id="KW-0472">Membrane</keyword>
<evidence type="ECO:0000256" key="1">
    <source>
        <dbReference type="SAM" id="Phobius"/>
    </source>
</evidence>
<evidence type="ECO:0000313" key="4">
    <source>
        <dbReference type="Proteomes" id="UP001491310"/>
    </source>
</evidence>
<gene>
    <name evidence="3" type="ORF">WJX75_002039</name>
</gene>
<dbReference type="InterPro" id="IPR005804">
    <property type="entry name" value="FA_desaturase_dom"/>
</dbReference>
<feature type="domain" description="Fatty acid desaturase" evidence="2">
    <location>
        <begin position="69"/>
        <end position="322"/>
    </location>
</feature>
<name>A0ABR2YXQ3_9CHLO</name>
<comment type="caution">
    <text evidence="3">The sequence shown here is derived from an EMBL/GenBank/DDBJ whole genome shotgun (WGS) entry which is preliminary data.</text>
</comment>
<protein>
    <recommendedName>
        <fullName evidence="2">Fatty acid desaturase domain-containing protein</fullName>
    </recommendedName>
</protein>
<keyword evidence="1" id="KW-1133">Transmembrane helix</keyword>
<evidence type="ECO:0000259" key="2">
    <source>
        <dbReference type="Pfam" id="PF00487"/>
    </source>
</evidence>
<proteinExistence type="predicted"/>
<sequence>MRGVARIGTSRTHLSDLKPVKDIADNIREAKAHVATFSQPDLYLAVRTVVITILLYAGFFAAYPLFAKHWALWAVAICLRAGLNVRVFIIFHDCCNGTFFRSRTANMLVGRFTGYLQFSSWPGWDFTTKVDNEDTITANHRKQWKLYQMRRSVHLRSVKDPVLYTTGVPSFIFFVMGACNPRLPMVDLMEPTDGELPGFFTEMPLIDRILSTVIPALQVYAGYAFYGISYVWFELAFNTLGPVMCFLLHLWQQIQDLEFASISSVKSSSCKAQPEGNVASFMEFTPPYVPECLKWASLGIEFHHIHHFFSGVPCYLLRSCHDSAPPGTWRYIKYLELKIEVESWLLHTWNPDVHAFESPPGLAWLLDLDTDISESKTSLHFNGAPQNQSMA</sequence>
<feature type="transmembrane region" description="Helical" evidence="1">
    <location>
        <begin position="70"/>
        <end position="91"/>
    </location>
</feature>
<reference evidence="3 4" key="1">
    <citation type="journal article" date="2024" name="Nat. Commun.">
        <title>Phylogenomics reveals the evolutionary origins of lichenization in chlorophyte algae.</title>
        <authorList>
            <person name="Puginier C."/>
            <person name="Libourel C."/>
            <person name="Otte J."/>
            <person name="Skaloud P."/>
            <person name="Haon M."/>
            <person name="Grisel S."/>
            <person name="Petersen M."/>
            <person name="Berrin J.G."/>
            <person name="Delaux P.M."/>
            <person name="Dal Grande F."/>
            <person name="Keller J."/>
        </authorList>
    </citation>
    <scope>NUCLEOTIDE SEQUENCE [LARGE SCALE GENOMIC DNA]</scope>
    <source>
        <strain evidence="3 4">SAG 216-7</strain>
    </source>
</reference>
<feature type="transmembrane region" description="Helical" evidence="1">
    <location>
        <begin position="42"/>
        <end position="63"/>
    </location>
</feature>
<keyword evidence="1" id="KW-0812">Transmembrane</keyword>
<dbReference type="Proteomes" id="UP001491310">
    <property type="component" value="Unassembled WGS sequence"/>
</dbReference>
<accession>A0ABR2YXQ3</accession>
<organism evidence="3 4">
    <name type="scientific">Coccomyxa subellipsoidea</name>
    <dbReference type="NCBI Taxonomy" id="248742"/>
    <lineage>
        <taxon>Eukaryota</taxon>
        <taxon>Viridiplantae</taxon>
        <taxon>Chlorophyta</taxon>
        <taxon>core chlorophytes</taxon>
        <taxon>Trebouxiophyceae</taxon>
        <taxon>Trebouxiophyceae incertae sedis</taxon>
        <taxon>Coccomyxaceae</taxon>
        <taxon>Coccomyxa</taxon>
    </lineage>
</organism>
<dbReference type="Pfam" id="PF00487">
    <property type="entry name" value="FA_desaturase"/>
    <property type="match status" value="1"/>
</dbReference>
<dbReference type="EMBL" id="JALJOT010000003">
    <property type="protein sequence ID" value="KAK9916379.1"/>
    <property type="molecule type" value="Genomic_DNA"/>
</dbReference>